<proteinExistence type="predicted"/>
<gene>
    <name evidence="2" type="ORF">R3P38DRAFT_3229643</name>
</gene>
<dbReference type="AlphaFoldDB" id="A0AAV9ZNU6"/>
<sequence length="358" mass="40229">MPAQLKFSPSAKRSAATSHELERNTYDDLGLWCAAVVRSTSPHANWPNFIRKKHLKFIESDWRRSSWTPSPVSGCLLPLPRRPCWLDGWIRYILHTPSSHTHSHTRLVSWYMDTAIFLRAGAFAYARTSHFKSPSPSFFVSHSSDPRHAPATSYPFSAYSSGLPSSVLHRTLPQRRQNRPYMRRAFPPHLGTCRGAVDLTGDQGGEWRVEEEQVKETSLRFFVPPDSCIYSNATLVKPRKFSPQVVPVEVQWEVGMRVPGSRMDVMWVESLPQSHMTTYTASKRTLLHVPSTSAPVALSRSPTCLLISSSPPFSPPHLPHCLPHNQPPLNARNALPPPPLASALEIQESKRRGFASDS</sequence>
<feature type="compositionally biased region" description="Low complexity" evidence="1">
    <location>
        <begin position="319"/>
        <end position="334"/>
    </location>
</feature>
<comment type="caution">
    <text evidence="2">The sequence shown here is derived from an EMBL/GenBank/DDBJ whole genome shotgun (WGS) entry which is preliminary data.</text>
</comment>
<evidence type="ECO:0000313" key="2">
    <source>
        <dbReference type="EMBL" id="KAK6988094.1"/>
    </source>
</evidence>
<reference evidence="2 3" key="1">
    <citation type="journal article" date="2024" name="J Genomics">
        <title>Draft genome sequencing and assembly of Favolaschia claudopus CIRM-BRFM 2984 isolated from oak limbs.</title>
        <authorList>
            <person name="Navarro D."/>
            <person name="Drula E."/>
            <person name="Chaduli D."/>
            <person name="Cazenave R."/>
            <person name="Ahrendt S."/>
            <person name="Wang J."/>
            <person name="Lipzen A."/>
            <person name="Daum C."/>
            <person name="Barry K."/>
            <person name="Grigoriev I.V."/>
            <person name="Favel A."/>
            <person name="Rosso M.N."/>
            <person name="Martin F."/>
        </authorList>
    </citation>
    <scope>NUCLEOTIDE SEQUENCE [LARGE SCALE GENOMIC DNA]</scope>
    <source>
        <strain evidence="2 3">CIRM-BRFM 2984</strain>
    </source>
</reference>
<dbReference type="Proteomes" id="UP001362999">
    <property type="component" value="Unassembled WGS sequence"/>
</dbReference>
<evidence type="ECO:0000313" key="3">
    <source>
        <dbReference type="Proteomes" id="UP001362999"/>
    </source>
</evidence>
<feature type="region of interest" description="Disordered" evidence="1">
    <location>
        <begin position="318"/>
        <end position="358"/>
    </location>
</feature>
<dbReference type="EMBL" id="JAWWNJ010000126">
    <property type="protein sequence ID" value="KAK6988094.1"/>
    <property type="molecule type" value="Genomic_DNA"/>
</dbReference>
<evidence type="ECO:0000256" key="1">
    <source>
        <dbReference type="SAM" id="MobiDB-lite"/>
    </source>
</evidence>
<protein>
    <submittedName>
        <fullName evidence="2">Uncharacterized protein</fullName>
    </submittedName>
</protein>
<keyword evidence="3" id="KW-1185">Reference proteome</keyword>
<accession>A0AAV9ZNU6</accession>
<name>A0AAV9ZNU6_9AGAR</name>
<organism evidence="2 3">
    <name type="scientific">Favolaschia claudopus</name>
    <dbReference type="NCBI Taxonomy" id="2862362"/>
    <lineage>
        <taxon>Eukaryota</taxon>
        <taxon>Fungi</taxon>
        <taxon>Dikarya</taxon>
        <taxon>Basidiomycota</taxon>
        <taxon>Agaricomycotina</taxon>
        <taxon>Agaricomycetes</taxon>
        <taxon>Agaricomycetidae</taxon>
        <taxon>Agaricales</taxon>
        <taxon>Marasmiineae</taxon>
        <taxon>Mycenaceae</taxon>
        <taxon>Favolaschia</taxon>
    </lineage>
</organism>